<name>A0AB34G9S6_ESCRO</name>
<comment type="caution">
    <text evidence="2">The sequence shown here is derived from an EMBL/GenBank/DDBJ whole genome shotgun (WGS) entry which is preliminary data.</text>
</comment>
<organism evidence="2 3">
    <name type="scientific">Eschrichtius robustus</name>
    <name type="common">California gray whale</name>
    <name type="synonym">Eschrichtius gibbosus</name>
    <dbReference type="NCBI Taxonomy" id="9764"/>
    <lineage>
        <taxon>Eukaryota</taxon>
        <taxon>Metazoa</taxon>
        <taxon>Chordata</taxon>
        <taxon>Craniata</taxon>
        <taxon>Vertebrata</taxon>
        <taxon>Euteleostomi</taxon>
        <taxon>Mammalia</taxon>
        <taxon>Eutheria</taxon>
        <taxon>Laurasiatheria</taxon>
        <taxon>Artiodactyla</taxon>
        <taxon>Whippomorpha</taxon>
        <taxon>Cetacea</taxon>
        <taxon>Mysticeti</taxon>
        <taxon>Eschrichtiidae</taxon>
        <taxon>Eschrichtius</taxon>
    </lineage>
</organism>
<gene>
    <name evidence="2" type="ORF">J1605_016173</name>
</gene>
<dbReference type="EMBL" id="JAIQCJ010002574">
    <property type="protein sequence ID" value="KAJ8775775.1"/>
    <property type="molecule type" value="Genomic_DNA"/>
</dbReference>
<dbReference type="Proteomes" id="UP001159641">
    <property type="component" value="Unassembled WGS sequence"/>
</dbReference>
<keyword evidence="3" id="KW-1185">Reference proteome</keyword>
<protein>
    <submittedName>
        <fullName evidence="2">Uncharacterized protein</fullName>
    </submittedName>
</protein>
<sequence length="93" mass="10453">MVVQDDDGWGSGHSLSNSRENQECCWERPASDVAEIPAVLLALPTEHGKWILRMDDTGQDPPLKLVGRYRYLSGQRLSTPEQGEMESRSDRPV</sequence>
<proteinExistence type="predicted"/>
<reference evidence="2 3" key="1">
    <citation type="submission" date="2022-11" db="EMBL/GenBank/DDBJ databases">
        <title>Whole genome sequence of Eschrichtius robustus ER-17-0199.</title>
        <authorList>
            <person name="Bruniche-Olsen A."/>
            <person name="Black A.N."/>
            <person name="Fields C.J."/>
            <person name="Walden K."/>
            <person name="Dewoody J.A."/>
        </authorList>
    </citation>
    <scope>NUCLEOTIDE SEQUENCE [LARGE SCALE GENOMIC DNA]</scope>
    <source>
        <strain evidence="2">ER-17-0199</strain>
        <tissue evidence="2">Blubber</tissue>
    </source>
</reference>
<accession>A0AB34G9S6</accession>
<evidence type="ECO:0000313" key="2">
    <source>
        <dbReference type="EMBL" id="KAJ8775775.1"/>
    </source>
</evidence>
<dbReference type="AlphaFoldDB" id="A0AB34G9S6"/>
<evidence type="ECO:0000256" key="1">
    <source>
        <dbReference type="SAM" id="MobiDB-lite"/>
    </source>
</evidence>
<evidence type="ECO:0000313" key="3">
    <source>
        <dbReference type="Proteomes" id="UP001159641"/>
    </source>
</evidence>
<feature type="region of interest" description="Disordered" evidence="1">
    <location>
        <begin position="1"/>
        <end position="22"/>
    </location>
</feature>